<reference evidence="1 2" key="1">
    <citation type="submission" date="2020-08" db="EMBL/GenBank/DDBJ databases">
        <title>Genomic Encyclopedia of Type Strains, Phase IV (KMG-IV): sequencing the most valuable type-strain genomes for metagenomic binning, comparative biology and taxonomic classification.</title>
        <authorList>
            <person name="Goeker M."/>
        </authorList>
    </citation>
    <scope>NUCLEOTIDE SEQUENCE [LARGE SCALE GENOMIC DNA]</scope>
    <source>
        <strain evidence="1 2">DSM 104969</strain>
    </source>
</reference>
<proteinExistence type="predicted"/>
<gene>
    <name evidence="1" type="ORF">GGR21_003582</name>
</gene>
<evidence type="ECO:0000313" key="1">
    <source>
        <dbReference type="EMBL" id="MBB4037661.1"/>
    </source>
</evidence>
<comment type="caution">
    <text evidence="1">The sequence shown here is derived from an EMBL/GenBank/DDBJ whole genome shotgun (WGS) entry which is preliminary data.</text>
</comment>
<evidence type="ECO:0000313" key="2">
    <source>
        <dbReference type="Proteomes" id="UP000555103"/>
    </source>
</evidence>
<organism evidence="1 2">
    <name type="scientific">Dysgonomonas hofstadii</name>
    <dbReference type="NCBI Taxonomy" id="637886"/>
    <lineage>
        <taxon>Bacteria</taxon>
        <taxon>Pseudomonadati</taxon>
        <taxon>Bacteroidota</taxon>
        <taxon>Bacteroidia</taxon>
        <taxon>Bacteroidales</taxon>
        <taxon>Dysgonomonadaceae</taxon>
        <taxon>Dysgonomonas</taxon>
    </lineage>
</organism>
<evidence type="ECO:0008006" key="3">
    <source>
        <dbReference type="Google" id="ProtNLM"/>
    </source>
</evidence>
<dbReference type="AlphaFoldDB" id="A0A840CRI0"/>
<accession>A0A840CRI0</accession>
<keyword evidence="2" id="KW-1185">Reference proteome</keyword>
<dbReference type="EMBL" id="JACIEP010000016">
    <property type="protein sequence ID" value="MBB4037661.1"/>
    <property type="molecule type" value="Genomic_DNA"/>
</dbReference>
<name>A0A840CRI0_9BACT</name>
<protein>
    <recommendedName>
        <fullName evidence="3">RteC protein</fullName>
    </recommendedName>
</protein>
<dbReference type="RefSeq" id="WP_183308494.1">
    <property type="nucleotide sequence ID" value="NZ_JACIEP010000016.1"/>
</dbReference>
<sequence length="268" mass="31812">MKTNNLEIALREFKILVEVNDKKMIITYNNYKIDEMLEYKQYILGLYNDYFVDLRAKLETLMLNNPTLLLNFVESKITLFNDIKDTKGINNNRWRMYLTAKKKLENEKILDNLKSMSESIPVLLEKMIKVQLYYINKAINELTNLHSIYSPKEIEQQQIKVITRQERAINIDKLKEYFVSTFKGMGNGNINNFDLMIEELKADFTGKEFAQIALMIYESGQMNKRKPNTFAEWYKLFCGLIGCEQKSYDPNKLRNPKERIIKLFNYLQ</sequence>
<dbReference type="Proteomes" id="UP000555103">
    <property type="component" value="Unassembled WGS sequence"/>
</dbReference>